<dbReference type="Proteomes" id="UP001156140">
    <property type="component" value="Unassembled WGS sequence"/>
</dbReference>
<organism evidence="5 6">
    <name type="scientific">Paradevosia shaoguanensis</name>
    <dbReference type="NCBI Taxonomy" id="1335043"/>
    <lineage>
        <taxon>Bacteria</taxon>
        <taxon>Pseudomonadati</taxon>
        <taxon>Pseudomonadota</taxon>
        <taxon>Alphaproteobacteria</taxon>
        <taxon>Hyphomicrobiales</taxon>
        <taxon>Devosiaceae</taxon>
        <taxon>Paradevosia</taxon>
    </lineage>
</organism>
<evidence type="ECO:0000256" key="2">
    <source>
        <dbReference type="ARBA" id="ARBA00023110"/>
    </source>
</evidence>
<dbReference type="InterPro" id="IPR029000">
    <property type="entry name" value="Cyclophilin-like_dom_sf"/>
</dbReference>
<comment type="caution">
    <text evidence="5">The sequence shown here is derived from an EMBL/GenBank/DDBJ whole genome shotgun (WGS) entry which is preliminary data.</text>
</comment>
<dbReference type="EMBL" id="JALAZD010000001">
    <property type="protein sequence ID" value="MCI0127913.1"/>
    <property type="molecule type" value="Genomic_DNA"/>
</dbReference>
<name>A0AA41QNV3_9HYPH</name>
<dbReference type="GO" id="GO:0003755">
    <property type="term" value="F:peptidyl-prolyl cis-trans isomerase activity"/>
    <property type="evidence" value="ECO:0007669"/>
    <property type="project" value="UniProtKB-KW"/>
</dbReference>
<dbReference type="Gene3D" id="2.40.100.10">
    <property type="entry name" value="Cyclophilin-like"/>
    <property type="match status" value="1"/>
</dbReference>
<feature type="domain" description="PPIase cyclophilin-type" evidence="4">
    <location>
        <begin position="6"/>
        <end position="179"/>
    </location>
</feature>
<dbReference type="InterPro" id="IPR002130">
    <property type="entry name" value="Cyclophilin-type_PPIase_dom"/>
</dbReference>
<evidence type="ECO:0000256" key="1">
    <source>
        <dbReference type="ARBA" id="ARBA00013194"/>
    </source>
</evidence>
<keyword evidence="3 5" id="KW-0413">Isomerase</keyword>
<proteinExistence type="predicted"/>
<evidence type="ECO:0000313" key="5">
    <source>
        <dbReference type="EMBL" id="MCI0127913.1"/>
    </source>
</evidence>
<protein>
    <recommendedName>
        <fullName evidence="1">peptidylprolyl isomerase</fullName>
        <ecNumber evidence="1">5.2.1.8</ecNumber>
    </recommendedName>
</protein>
<gene>
    <name evidence="5" type="ORF">ML536_13880</name>
</gene>
<dbReference type="InterPro" id="IPR044665">
    <property type="entry name" value="E_coli_cyclophilin_A-like"/>
</dbReference>
<dbReference type="AlphaFoldDB" id="A0AA41QNV3"/>
<dbReference type="RefSeq" id="WP_281736224.1">
    <property type="nucleotide sequence ID" value="NZ_JAKETQ010000001.1"/>
</dbReference>
<evidence type="ECO:0000313" key="6">
    <source>
        <dbReference type="Proteomes" id="UP001156140"/>
    </source>
</evidence>
<keyword evidence="6" id="KW-1185">Reference proteome</keyword>
<reference evidence="5" key="1">
    <citation type="submission" date="2022-03" db="EMBL/GenBank/DDBJ databases">
        <title>The complete genome sequence of a Methyloterrigena soli.</title>
        <authorList>
            <person name="Zi Z."/>
        </authorList>
    </citation>
    <scope>NUCLEOTIDE SEQUENCE</scope>
    <source>
        <strain evidence="5">M48</strain>
    </source>
</reference>
<dbReference type="PANTHER" id="PTHR43246">
    <property type="entry name" value="PEPTIDYL-PROLYL CIS-TRANS ISOMERASE CYP38, CHLOROPLASTIC"/>
    <property type="match status" value="1"/>
</dbReference>
<keyword evidence="2" id="KW-0697">Rotamase</keyword>
<dbReference type="EC" id="5.2.1.8" evidence="1"/>
<dbReference type="SUPFAM" id="SSF50891">
    <property type="entry name" value="Cyclophilin-like"/>
    <property type="match status" value="1"/>
</dbReference>
<evidence type="ECO:0000259" key="4">
    <source>
        <dbReference type="PROSITE" id="PS50072"/>
    </source>
</evidence>
<dbReference type="Pfam" id="PF00160">
    <property type="entry name" value="Pro_isomerase"/>
    <property type="match status" value="1"/>
</dbReference>
<evidence type="ECO:0000256" key="3">
    <source>
        <dbReference type="ARBA" id="ARBA00023235"/>
    </source>
</evidence>
<sequence length="179" mass="19461">MMASNELTKVIVETELGAVTLGIDEVHAPISAGAFLAYVDKGLLNGTTIYRIVNQINQAPEIVHRIEVIQWGHTFGADDPLPFPPIPHEPTSVTGLRHQRGTISMARREVGTAGHAYFFCVGGDLESLDFGGGRNPDRQGFAAFGQVIDGWDVIDAIYNSAEPIEYMKSPLKVTSVRRA</sequence>
<accession>A0AA41QNV3</accession>
<dbReference type="PROSITE" id="PS50072">
    <property type="entry name" value="CSA_PPIASE_2"/>
    <property type="match status" value="1"/>
</dbReference>